<dbReference type="Gene3D" id="1.20.1270.60">
    <property type="entry name" value="Arfaptin homology (AH) domain/BAR domain"/>
    <property type="match status" value="1"/>
</dbReference>
<comment type="caution">
    <text evidence="3">The sequence shown here is derived from an EMBL/GenBank/DDBJ whole genome shotgun (WGS) entry which is preliminary data.</text>
</comment>
<evidence type="ECO:0000313" key="4">
    <source>
        <dbReference type="Proteomes" id="UP000318582"/>
    </source>
</evidence>
<keyword evidence="4" id="KW-1185">Reference proteome</keyword>
<evidence type="ECO:0000256" key="1">
    <source>
        <dbReference type="SAM" id="Coils"/>
    </source>
</evidence>
<feature type="compositionally biased region" description="Acidic residues" evidence="2">
    <location>
        <begin position="242"/>
        <end position="251"/>
    </location>
</feature>
<dbReference type="STRING" id="109895.A0A507DZI9"/>
<dbReference type="GO" id="GO:0035869">
    <property type="term" value="C:ciliary transition zone"/>
    <property type="evidence" value="ECO:0007669"/>
    <property type="project" value="TreeGrafter"/>
</dbReference>
<proteinExistence type="predicted"/>
<dbReference type="Pfam" id="PF06730">
    <property type="entry name" value="FAM92"/>
    <property type="match status" value="1"/>
</dbReference>
<dbReference type="GO" id="GO:0036064">
    <property type="term" value="C:ciliary basal body"/>
    <property type="evidence" value="ECO:0007669"/>
    <property type="project" value="TreeGrafter"/>
</dbReference>
<reference evidence="3 4" key="1">
    <citation type="journal article" date="2019" name="Sci. Rep.">
        <title>Comparative genomics of chytrid fungi reveal insights into the obligate biotrophic and pathogenic lifestyle of Synchytrium endobioticum.</title>
        <authorList>
            <person name="van de Vossenberg B.T.L.H."/>
            <person name="Warris S."/>
            <person name="Nguyen H.D.T."/>
            <person name="van Gent-Pelzer M.P.E."/>
            <person name="Joly D.L."/>
            <person name="van de Geest H.C."/>
            <person name="Bonants P.J.M."/>
            <person name="Smith D.S."/>
            <person name="Levesque C.A."/>
            <person name="van der Lee T.A.J."/>
        </authorList>
    </citation>
    <scope>NUCLEOTIDE SEQUENCE [LARGE SCALE GENOMIC DNA]</scope>
    <source>
        <strain evidence="3 4">CBS 809.83</strain>
    </source>
</reference>
<feature type="region of interest" description="Disordered" evidence="2">
    <location>
        <begin position="217"/>
        <end position="326"/>
    </location>
</feature>
<organism evidence="3 4">
    <name type="scientific">Powellomyces hirtus</name>
    <dbReference type="NCBI Taxonomy" id="109895"/>
    <lineage>
        <taxon>Eukaryota</taxon>
        <taxon>Fungi</taxon>
        <taxon>Fungi incertae sedis</taxon>
        <taxon>Chytridiomycota</taxon>
        <taxon>Chytridiomycota incertae sedis</taxon>
        <taxon>Chytridiomycetes</taxon>
        <taxon>Spizellomycetales</taxon>
        <taxon>Powellomycetaceae</taxon>
        <taxon>Powellomyces</taxon>
    </lineage>
</organism>
<evidence type="ECO:0000313" key="3">
    <source>
        <dbReference type="EMBL" id="TPX56555.1"/>
    </source>
</evidence>
<feature type="compositionally biased region" description="Basic and acidic residues" evidence="2">
    <location>
        <begin position="300"/>
        <end position="326"/>
    </location>
</feature>
<evidence type="ECO:0008006" key="5">
    <source>
        <dbReference type="Google" id="ProtNLM"/>
    </source>
</evidence>
<dbReference type="GO" id="GO:0060271">
    <property type="term" value="P:cilium assembly"/>
    <property type="evidence" value="ECO:0007669"/>
    <property type="project" value="TreeGrafter"/>
</dbReference>
<gene>
    <name evidence="3" type="ORF">PhCBS80983_g04465</name>
</gene>
<keyword evidence="1" id="KW-0175">Coiled coil</keyword>
<evidence type="ECO:0000256" key="2">
    <source>
        <dbReference type="SAM" id="MobiDB-lite"/>
    </source>
</evidence>
<feature type="coiled-coil region" evidence="1">
    <location>
        <begin position="19"/>
        <end position="46"/>
    </location>
</feature>
<dbReference type="SUPFAM" id="SSF103657">
    <property type="entry name" value="BAR/IMD domain-like"/>
    <property type="match status" value="1"/>
</dbReference>
<dbReference type="EMBL" id="QEAQ01000071">
    <property type="protein sequence ID" value="TPX56555.1"/>
    <property type="molecule type" value="Genomic_DNA"/>
</dbReference>
<accession>A0A507DZI9</accession>
<dbReference type="AlphaFoldDB" id="A0A507DZI9"/>
<dbReference type="InterPro" id="IPR009602">
    <property type="entry name" value="CBAR/FAM92"/>
</dbReference>
<dbReference type="PANTHER" id="PTHR21223">
    <property type="entry name" value="CBY1-INTERACTING BAR DOMAIN-CONTAINING PROTEIN HOMOLOG"/>
    <property type="match status" value="1"/>
</dbReference>
<dbReference type="InterPro" id="IPR027267">
    <property type="entry name" value="AH/BAR_dom_sf"/>
</dbReference>
<sequence>MTSMKSAGDDGNHFVHRTIRETERNMANLRRTLAGYLRNQERLRRKSLKLAVVLKMFSETEAPSLSDVLAGVSELLTERELARENALQRINLLSQEPLKLYANEVKTREGAIKKEQQKQENFDKMVIKDGTNRTKINQLQLELTSAHQDTKNATHSLMDSMCRFESQKRDDLQKSLGEFIWNEMNYHAQALEILTEAHQLLLAEDLDADLEEIEERIIPAPSSRAGSPIRRRHPGAFADSPPEYDEEEDAERQDGDPSEVPHMQQPQHHQEHHHQRKPMTPMTPSTIRRPSLKPQPGYREGSKGRRPSEPGRWTAKDRRASFRDSY</sequence>
<dbReference type="Proteomes" id="UP000318582">
    <property type="component" value="Unassembled WGS sequence"/>
</dbReference>
<name>A0A507DZI9_9FUNG</name>
<protein>
    <recommendedName>
        <fullName evidence="5">BAR domain-containing protein</fullName>
    </recommendedName>
</protein>
<dbReference type="PANTHER" id="PTHR21223:SF2">
    <property type="entry name" value="CBY1-INTERACTING BAR DOMAIN-CONTAINING PROTEIN HOMOLOG"/>
    <property type="match status" value="1"/>
</dbReference>